<comment type="cofactor">
    <cofactor evidence="1">
        <name>pyridoxal 5'-phosphate</name>
        <dbReference type="ChEBI" id="CHEBI:597326"/>
    </cofactor>
</comment>
<dbReference type="Gene3D" id="3.40.640.10">
    <property type="entry name" value="Type I PLP-dependent aspartate aminotransferase-like (Major domain)"/>
    <property type="match status" value="1"/>
</dbReference>
<dbReference type="InterPro" id="IPR015421">
    <property type="entry name" value="PyrdxlP-dep_Trfase_major"/>
</dbReference>
<dbReference type="EMBL" id="CP014242">
    <property type="protein sequence ID" value="AMD19286.1"/>
    <property type="molecule type" value="Genomic_DNA"/>
</dbReference>
<dbReference type="PANTHER" id="PTHR43807">
    <property type="entry name" value="FI04487P"/>
    <property type="match status" value="1"/>
</dbReference>
<dbReference type="GO" id="GO:0016212">
    <property type="term" value="F:kynurenine-oxoglutarate transaminase activity"/>
    <property type="evidence" value="ECO:0007669"/>
    <property type="project" value="TreeGrafter"/>
</dbReference>
<reference evidence="7 8" key="1">
    <citation type="submission" date="2016-01" db="EMBL/GenBank/DDBJ databases">
        <title>Genome sequence of the yeast Holleya sinecauda.</title>
        <authorList>
            <person name="Dietrich F.S."/>
        </authorList>
    </citation>
    <scope>NUCLEOTIDE SEQUENCE [LARGE SCALE GENOMIC DNA]</scope>
    <source>
        <strain evidence="7 8">ATCC 58844</strain>
    </source>
</reference>
<evidence type="ECO:0000256" key="5">
    <source>
        <dbReference type="ARBA" id="ARBA00022898"/>
    </source>
</evidence>
<gene>
    <name evidence="7" type="ORF">AW171_hschr21109</name>
</gene>
<accession>A0A109UXD9</accession>
<keyword evidence="8" id="KW-1185">Reference proteome</keyword>
<sequence length="460" mass="51486">MSLNIKLGAIRGSLGRLKCSFRPNNNLRLGSTMTKVNGNSYFQRYCEKDVWNLVNEAAADAASNPKNANREIINLGQGYFTHPSPDFVIEEAKKALDVQPLNQYAPPRGTPNLVKALTDFYSPIYGRQLGPENVQVTTGANEGILSCLVGLLNAGDEVILIEPFFDQYVWNIIMVGGVVRYVPMHQPKDISNRVTEGPEWQIDYEKLAATITDKTKAIILNNPHNPLAKVFTREELLKIGNLCVENNVYIIADEVYENLYYGDSFTKIATLSPEIGQLTLSVGSAGKLFAVTGWRVGWVISENPGLLDLVNRAHTRICFCSPTPLQEACAKSLQVALHSDYTKVMRKDYITKAKILTDALDDIGVTYTRPEGAYFIMADFSKFKIPEDFKFPLEFQNKALDYKLVYWLLNEIGIVFIPCSASYSAEHCDSNISLLRLAFCKDDAALHRAANRLRSLKEYL</sequence>
<proteinExistence type="inferred from homology"/>
<dbReference type="GO" id="GO:0005739">
    <property type="term" value="C:mitochondrion"/>
    <property type="evidence" value="ECO:0007669"/>
    <property type="project" value="TreeGrafter"/>
</dbReference>
<dbReference type="RefSeq" id="XP_017986282.1">
    <property type="nucleotide sequence ID" value="XM_018130793.1"/>
</dbReference>
<evidence type="ECO:0000256" key="3">
    <source>
        <dbReference type="ARBA" id="ARBA00022576"/>
    </source>
</evidence>
<evidence type="ECO:0000259" key="6">
    <source>
        <dbReference type="Pfam" id="PF00155"/>
    </source>
</evidence>
<dbReference type="InterPro" id="IPR004838">
    <property type="entry name" value="NHTrfase_class1_PyrdxlP-BS"/>
</dbReference>
<dbReference type="Pfam" id="PF00155">
    <property type="entry name" value="Aminotran_1_2"/>
    <property type="match status" value="1"/>
</dbReference>
<dbReference type="Gene3D" id="3.90.1150.10">
    <property type="entry name" value="Aspartate Aminotransferase, domain 1"/>
    <property type="match status" value="1"/>
</dbReference>
<keyword evidence="3" id="KW-0032">Aminotransferase</keyword>
<evidence type="ECO:0000256" key="4">
    <source>
        <dbReference type="ARBA" id="ARBA00022679"/>
    </source>
</evidence>
<dbReference type="InterPro" id="IPR015422">
    <property type="entry name" value="PyrdxlP-dep_Trfase_small"/>
</dbReference>
<dbReference type="AlphaFoldDB" id="A0A109UXD9"/>
<dbReference type="InterPro" id="IPR051326">
    <property type="entry name" value="Kynurenine-oxoglutarate_AT"/>
</dbReference>
<keyword evidence="5" id="KW-0663">Pyridoxal phosphate</keyword>
<comment type="similarity">
    <text evidence="2">Belongs to the class-I pyridoxal-phosphate-dependent aminotransferase family.</text>
</comment>
<evidence type="ECO:0000256" key="1">
    <source>
        <dbReference type="ARBA" id="ARBA00001933"/>
    </source>
</evidence>
<dbReference type="InterPro" id="IPR015424">
    <property type="entry name" value="PyrdxlP-dep_Trfase"/>
</dbReference>
<dbReference type="OrthoDB" id="2414662at2759"/>
<dbReference type="GeneID" id="28721561"/>
<name>A0A109UXD9_9SACH</name>
<dbReference type="Proteomes" id="UP000243052">
    <property type="component" value="Chromosome ii"/>
</dbReference>
<dbReference type="InterPro" id="IPR004839">
    <property type="entry name" value="Aminotransferase_I/II_large"/>
</dbReference>
<evidence type="ECO:0000313" key="7">
    <source>
        <dbReference type="EMBL" id="AMD19286.1"/>
    </source>
</evidence>
<dbReference type="CDD" id="cd00609">
    <property type="entry name" value="AAT_like"/>
    <property type="match status" value="1"/>
</dbReference>
<dbReference type="STRING" id="45286.A0A109UXD9"/>
<evidence type="ECO:0000256" key="2">
    <source>
        <dbReference type="ARBA" id="ARBA00007441"/>
    </source>
</evidence>
<keyword evidence="4" id="KW-0808">Transferase</keyword>
<dbReference type="GO" id="GO:0030170">
    <property type="term" value="F:pyridoxal phosphate binding"/>
    <property type="evidence" value="ECO:0007669"/>
    <property type="project" value="InterPro"/>
</dbReference>
<evidence type="ECO:0000313" key="8">
    <source>
        <dbReference type="Proteomes" id="UP000243052"/>
    </source>
</evidence>
<feature type="domain" description="Aminotransferase class I/classII large" evidence="6">
    <location>
        <begin position="71"/>
        <end position="453"/>
    </location>
</feature>
<dbReference type="PROSITE" id="PS00105">
    <property type="entry name" value="AA_TRANSFER_CLASS_1"/>
    <property type="match status" value="1"/>
</dbReference>
<organism evidence="7 8">
    <name type="scientific">Eremothecium sinecaudum</name>
    <dbReference type="NCBI Taxonomy" id="45286"/>
    <lineage>
        <taxon>Eukaryota</taxon>
        <taxon>Fungi</taxon>
        <taxon>Dikarya</taxon>
        <taxon>Ascomycota</taxon>
        <taxon>Saccharomycotina</taxon>
        <taxon>Saccharomycetes</taxon>
        <taxon>Saccharomycetales</taxon>
        <taxon>Saccharomycetaceae</taxon>
        <taxon>Eremothecium</taxon>
    </lineage>
</organism>
<dbReference type="PANTHER" id="PTHR43807:SF20">
    <property type="entry name" value="FI04487P"/>
    <property type="match status" value="1"/>
</dbReference>
<dbReference type="SUPFAM" id="SSF53383">
    <property type="entry name" value="PLP-dependent transferases"/>
    <property type="match status" value="1"/>
</dbReference>
<protein>
    <submittedName>
        <fullName evidence="7">HBR385Cp</fullName>
    </submittedName>
</protein>
<dbReference type="FunFam" id="3.40.640.10:FF:000024">
    <property type="entry name" value="Kynurenine--oxoglutarate transaminase 3"/>
    <property type="match status" value="1"/>
</dbReference>